<reference evidence="2 3" key="1">
    <citation type="submission" date="2019-02" db="EMBL/GenBank/DDBJ databases">
        <title>Deep-cultivation of Planctomycetes and their phenomic and genomic characterization uncovers novel biology.</title>
        <authorList>
            <person name="Wiegand S."/>
            <person name="Jogler M."/>
            <person name="Boedeker C."/>
            <person name="Pinto D."/>
            <person name="Vollmers J."/>
            <person name="Rivas-Marin E."/>
            <person name="Kohn T."/>
            <person name="Peeters S.H."/>
            <person name="Heuer A."/>
            <person name="Rast P."/>
            <person name="Oberbeckmann S."/>
            <person name="Bunk B."/>
            <person name="Jeske O."/>
            <person name="Meyerdierks A."/>
            <person name="Storesund J.E."/>
            <person name="Kallscheuer N."/>
            <person name="Luecker S."/>
            <person name="Lage O.M."/>
            <person name="Pohl T."/>
            <person name="Merkel B.J."/>
            <person name="Hornburger P."/>
            <person name="Mueller R.-W."/>
            <person name="Bruemmer F."/>
            <person name="Labrenz M."/>
            <person name="Spormann A.M."/>
            <person name="Op den Camp H."/>
            <person name="Overmann J."/>
            <person name="Amann R."/>
            <person name="Jetten M.S.M."/>
            <person name="Mascher T."/>
            <person name="Medema M.H."/>
            <person name="Devos D.P."/>
            <person name="Kaster A.-K."/>
            <person name="Ovreas L."/>
            <person name="Rohde M."/>
            <person name="Galperin M.Y."/>
            <person name="Jogler C."/>
        </authorList>
    </citation>
    <scope>NUCLEOTIDE SEQUENCE [LARGE SCALE GENOMIC DNA]</scope>
    <source>
        <strain evidence="2 3">CA12</strain>
    </source>
</reference>
<evidence type="ECO:0000313" key="3">
    <source>
        <dbReference type="Proteomes" id="UP000318741"/>
    </source>
</evidence>
<dbReference type="KEGG" id="acaf:CA12_25000"/>
<feature type="region of interest" description="Disordered" evidence="1">
    <location>
        <begin position="60"/>
        <end position="109"/>
    </location>
</feature>
<protein>
    <submittedName>
        <fullName evidence="2">Uncharacterized protein</fullName>
    </submittedName>
</protein>
<evidence type="ECO:0000313" key="2">
    <source>
        <dbReference type="EMBL" id="QDT16398.1"/>
    </source>
</evidence>
<organism evidence="2 3">
    <name type="scientific">Alienimonas californiensis</name>
    <dbReference type="NCBI Taxonomy" id="2527989"/>
    <lineage>
        <taxon>Bacteria</taxon>
        <taxon>Pseudomonadati</taxon>
        <taxon>Planctomycetota</taxon>
        <taxon>Planctomycetia</taxon>
        <taxon>Planctomycetales</taxon>
        <taxon>Planctomycetaceae</taxon>
        <taxon>Alienimonas</taxon>
    </lineage>
</organism>
<name>A0A517PAJ3_9PLAN</name>
<sequence>MLKLNAGLSRKIGLPNYGSRGAMVNVEIELPADVLKDSDKLRRQVRGCFETLRAAVDEELGVTPGDRGDPQEQRWRPTADVRRNGGDNGHVPNAAGYAASDRGGPPATEKQVRALHAFARRAGVGLADELRDRFGVVTADVLTRRQASEAIDRLKSRVGD</sequence>
<dbReference type="RefSeq" id="WP_145359226.1">
    <property type="nucleotide sequence ID" value="NZ_CP036265.1"/>
</dbReference>
<dbReference type="OrthoDB" id="217566at2"/>
<feature type="compositionally biased region" description="Basic and acidic residues" evidence="1">
    <location>
        <begin position="66"/>
        <end position="85"/>
    </location>
</feature>
<proteinExistence type="predicted"/>
<keyword evidence="3" id="KW-1185">Reference proteome</keyword>
<gene>
    <name evidence="2" type="ORF">CA12_25000</name>
</gene>
<dbReference type="Proteomes" id="UP000318741">
    <property type="component" value="Chromosome"/>
</dbReference>
<dbReference type="AlphaFoldDB" id="A0A517PAJ3"/>
<evidence type="ECO:0000256" key="1">
    <source>
        <dbReference type="SAM" id="MobiDB-lite"/>
    </source>
</evidence>
<dbReference type="EMBL" id="CP036265">
    <property type="protein sequence ID" value="QDT16398.1"/>
    <property type="molecule type" value="Genomic_DNA"/>
</dbReference>
<accession>A0A517PAJ3</accession>